<evidence type="ECO:0000256" key="3">
    <source>
        <dbReference type="SAM" id="SignalP"/>
    </source>
</evidence>
<feature type="chain" id="PRO_5041448938" evidence="3">
    <location>
        <begin position="27"/>
        <end position="265"/>
    </location>
</feature>
<evidence type="ECO:0000313" key="5">
    <source>
        <dbReference type="Proteomes" id="UP001166286"/>
    </source>
</evidence>
<comment type="caution">
    <text evidence="4">The sequence shown here is derived from an EMBL/GenBank/DDBJ whole genome shotgun (WGS) entry which is preliminary data.</text>
</comment>
<name>A0AA39V930_9LECA</name>
<gene>
    <name evidence="4" type="ORF">JMJ35_002892</name>
</gene>
<sequence length="265" mass="26411">MKLTTHGTSRLAFLGFLATQFSSILSSPLAEPFYVSDLAKRTCTYPLKFGAGTAKMVMLSYVSITETLGAVLSITGNIGVAPAGAIVNIPAASVTGTIYLNAPSATAALATASATCSCAAVALPRTTIAATSITGSTFTPGNYYFAGAVNLAASGAVTFDAGGVSAAQFNMIIDGALVTGASSTVILKNGAKACNIFWVIGPPASSAGADTTLGASSVFNGNICDWGAITTGLGVTYTGLMVTLKQTAASVISLDGGIFKSVPTC</sequence>
<evidence type="ECO:0000313" key="4">
    <source>
        <dbReference type="EMBL" id="KAK0514275.1"/>
    </source>
</evidence>
<protein>
    <submittedName>
        <fullName evidence="4">Uncharacterized protein</fullName>
    </submittedName>
</protein>
<evidence type="ECO:0000256" key="1">
    <source>
        <dbReference type="ARBA" id="ARBA00005445"/>
    </source>
</evidence>
<dbReference type="Proteomes" id="UP001166286">
    <property type="component" value="Unassembled WGS sequence"/>
</dbReference>
<evidence type="ECO:0000256" key="2">
    <source>
        <dbReference type="ARBA" id="ARBA00022729"/>
    </source>
</evidence>
<accession>A0AA39V930</accession>
<dbReference type="EMBL" id="JAFEKC020000005">
    <property type="protein sequence ID" value="KAK0514275.1"/>
    <property type="molecule type" value="Genomic_DNA"/>
</dbReference>
<comment type="similarity">
    <text evidence="1">Belongs to the ice-binding protein family.</text>
</comment>
<dbReference type="AlphaFoldDB" id="A0AA39V930"/>
<dbReference type="InterPro" id="IPR021884">
    <property type="entry name" value="Ice-bd_prot"/>
</dbReference>
<keyword evidence="5" id="KW-1185">Reference proteome</keyword>
<organism evidence="4 5">
    <name type="scientific">Cladonia borealis</name>
    <dbReference type="NCBI Taxonomy" id="184061"/>
    <lineage>
        <taxon>Eukaryota</taxon>
        <taxon>Fungi</taxon>
        <taxon>Dikarya</taxon>
        <taxon>Ascomycota</taxon>
        <taxon>Pezizomycotina</taxon>
        <taxon>Lecanoromycetes</taxon>
        <taxon>OSLEUM clade</taxon>
        <taxon>Lecanoromycetidae</taxon>
        <taxon>Lecanorales</taxon>
        <taxon>Lecanorineae</taxon>
        <taxon>Cladoniaceae</taxon>
        <taxon>Cladonia</taxon>
    </lineage>
</organism>
<dbReference type="Pfam" id="PF11999">
    <property type="entry name" value="Ice_binding"/>
    <property type="match status" value="1"/>
</dbReference>
<feature type="signal peptide" evidence="3">
    <location>
        <begin position="1"/>
        <end position="26"/>
    </location>
</feature>
<reference evidence="4" key="1">
    <citation type="submission" date="2023-03" db="EMBL/GenBank/DDBJ databases">
        <title>Complete genome of Cladonia borealis.</title>
        <authorList>
            <person name="Park H."/>
        </authorList>
    </citation>
    <scope>NUCLEOTIDE SEQUENCE</scope>
    <source>
        <strain evidence="4">ANT050790</strain>
    </source>
</reference>
<keyword evidence="2 3" id="KW-0732">Signal</keyword>
<proteinExistence type="inferred from homology"/>